<feature type="transmembrane region" description="Helical" evidence="1">
    <location>
        <begin position="83"/>
        <end position="102"/>
    </location>
</feature>
<evidence type="ECO:0000256" key="1">
    <source>
        <dbReference type="SAM" id="Phobius"/>
    </source>
</evidence>
<protein>
    <submittedName>
        <fullName evidence="2">Uncharacterized protein</fullName>
    </submittedName>
</protein>
<dbReference type="AlphaFoldDB" id="A0A6C0BJ16"/>
<proteinExistence type="predicted"/>
<keyword evidence="1" id="KW-0812">Transmembrane</keyword>
<keyword evidence="1" id="KW-0472">Membrane</keyword>
<evidence type="ECO:0000313" key="2">
    <source>
        <dbReference type="EMBL" id="QHS92012.1"/>
    </source>
</evidence>
<feature type="transmembrane region" description="Helical" evidence="1">
    <location>
        <begin position="34"/>
        <end position="53"/>
    </location>
</feature>
<feature type="transmembrane region" description="Helical" evidence="1">
    <location>
        <begin position="60"/>
        <end position="77"/>
    </location>
</feature>
<accession>A0A6C0BJ16</accession>
<sequence>MEKKSWINPCIYSSFFFLTNVCTTAYFGHFIYSLGFYILFLTSILFHSSYSALTRALDKIPITFVVLYGGYLFYTKLQDEQNSLVSCAIVLTFVATGYIFLYQIPVTENKPLQYKLHSLLHAISSMGHHLIVLL</sequence>
<dbReference type="EMBL" id="MN739167">
    <property type="protein sequence ID" value="QHS92012.1"/>
    <property type="molecule type" value="Genomic_DNA"/>
</dbReference>
<organism evidence="2">
    <name type="scientific">viral metagenome</name>
    <dbReference type="NCBI Taxonomy" id="1070528"/>
    <lineage>
        <taxon>unclassified sequences</taxon>
        <taxon>metagenomes</taxon>
        <taxon>organismal metagenomes</taxon>
    </lineage>
</organism>
<keyword evidence="1" id="KW-1133">Transmembrane helix</keyword>
<name>A0A6C0BJ16_9ZZZZ</name>
<reference evidence="2" key="1">
    <citation type="journal article" date="2020" name="Nature">
        <title>Giant virus diversity and host interactions through global metagenomics.</title>
        <authorList>
            <person name="Schulz F."/>
            <person name="Roux S."/>
            <person name="Paez-Espino D."/>
            <person name="Jungbluth S."/>
            <person name="Walsh D.A."/>
            <person name="Denef V.J."/>
            <person name="McMahon K.D."/>
            <person name="Konstantinidis K.T."/>
            <person name="Eloe-Fadrosh E.A."/>
            <person name="Kyrpides N.C."/>
            <person name="Woyke T."/>
        </authorList>
    </citation>
    <scope>NUCLEOTIDE SEQUENCE</scope>
    <source>
        <strain evidence="2">GVMAG-M-3300013285-6</strain>
    </source>
</reference>